<comment type="caution">
    <text evidence="1">The sequence shown here is derived from an EMBL/GenBank/DDBJ whole genome shotgun (WGS) entry which is preliminary data.</text>
</comment>
<name>A0AAF1KM77_9PROT</name>
<evidence type="ECO:0000313" key="2">
    <source>
        <dbReference type="Proteomes" id="UP001196068"/>
    </source>
</evidence>
<dbReference type="InterPro" id="IPR029063">
    <property type="entry name" value="SAM-dependent_MTases_sf"/>
</dbReference>
<dbReference type="RefSeq" id="WP_211874794.1">
    <property type="nucleotide sequence ID" value="NZ_JAAEDH010000014.1"/>
</dbReference>
<sequence>MKAAIDLEQPQLSSTEAALLEHLLAESRDGYLEFGLGGSTLKAVRSATPRIVAVDSDAGWVAGVSQHAEIAAGLEAGRVHIVHAAIGPLSGWGRPADRSQIHHWPRYVALPWAACREQGFRPDLIFIDGRFRVACAISAAIMGLGDAEWRGKVRLVLHDYVGRQHKYRTILDFCAIEQAEDSMIVLSLRPDIDANHAMTSLLTYVFNWG</sequence>
<proteinExistence type="predicted"/>
<protein>
    <submittedName>
        <fullName evidence="1">Uncharacterized protein</fullName>
    </submittedName>
</protein>
<dbReference type="Proteomes" id="UP001196068">
    <property type="component" value="Unassembled WGS sequence"/>
</dbReference>
<organism evidence="1 2">
    <name type="scientific">Plastoroseomonas arctica</name>
    <dbReference type="NCBI Taxonomy" id="1509237"/>
    <lineage>
        <taxon>Bacteria</taxon>
        <taxon>Pseudomonadati</taxon>
        <taxon>Pseudomonadota</taxon>
        <taxon>Alphaproteobacteria</taxon>
        <taxon>Acetobacterales</taxon>
        <taxon>Acetobacteraceae</taxon>
        <taxon>Plastoroseomonas</taxon>
    </lineage>
</organism>
<reference evidence="1" key="1">
    <citation type="submission" date="2020-01" db="EMBL/GenBank/DDBJ databases">
        <authorList>
            <person name="Rat A."/>
        </authorList>
    </citation>
    <scope>NUCLEOTIDE SEQUENCE</scope>
    <source>
        <strain evidence="1">LMG 28251</strain>
    </source>
</reference>
<dbReference type="EMBL" id="JAAEDH010000014">
    <property type="protein sequence ID" value="MBR0655946.1"/>
    <property type="molecule type" value="Genomic_DNA"/>
</dbReference>
<reference evidence="1" key="2">
    <citation type="journal article" date="2021" name="Syst. Appl. Microbiol.">
        <title>Roseomonas hellenica sp. nov., isolated from roots of wild-growing Alkanna tinctoria.</title>
        <authorList>
            <person name="Rat A."/>
            <person name="Naranjo H.D."/>
            <person name="Lebbe L."/>
            <person name="Cnockaert M."/>
            <person name="Krigas N."/>
            <person name="Grigoriadou K."/>
            <person name="Maloupa E."/>
            <person name="Willems A."/>
        </authorList>
    </citation>
    <scope>NUCLEOTIDE SEQUENCE</scope>
    <source>
        <strain evidence="1">LMG 28251</strain>
    </source>
</reference>
<keyword evidence="2" id="KW-1185">Reference proteome</keyword>
<evidence type="ECO:0000313" key="1">
    <source>
        <dbReference type="EMBL" id="MBR0655946.1"/>
    </source>
</evidence>
<gene>
    <name evidence="1" type="ORF">GXW79_12760</name>
</gene>
<dbReference type="Gene3D" id="3.40.50.150">
    <property type="entry name" value="Vaccinia Virus protein VP39"/>
    <property type="match status" value="1"/>
</dbReference>
<dbReference type="AlphaFoldDB" id="A0AAF1KM77"/>
<accession>A0AAF1KM77</accession>